<evidence type="ECO:0000313" key="1">
    <source>
        <dbReference type="EMBL" id="RCX29807.1"/>
    </source>
</evidence>
<accession>A0A369CAY4</accession>
<dbReference type="RefSeq" id="WP_245937269.1">
    <property type="nucleotide sequence ID" value="NZ_QPJY01000006.1"/>
</dbReference>
<protein>
    <recommendedName>
        <fullName evidence="3">Mth938-like domain-containing protein</fullName>
    </recommendedName>
</protein>
<proteinExistence type="predicted"/>
<dbReference type="Pfam" id="PF04430">
    <property type="entry name" value="DUF498"/>
    <property type="match status" value="1"/>
</dbReference>
<comment type="caution">
    <text evidence="1">The sequence shown here is derived from an EMBL/GenBank/DDBJ whole genome shotgun (WGS) entry which is preliminary data.</text>
</comment>
<evidence type="ECO:0008006" key="3">
    <source>
        <dbReference type="Google" id="ProtNLM"/>
    </source>
</evidence>
<evidence type="ECO:0000313" key="2">
    <source>
        <dbReference type="Proteomes" id="UP000252707"/>
    </source>
</evidence>
<dbReference type="Proteomes" id="UP000252707">
    <property type="component" value="Unassembled WGS sequence"/>
</dbReference>
<keyword evidence="2" id="KW-1185">Reference proteome</keyword>
<dbReference type="EMBL" id="QPJY01000006">
    <property type="protein sequence ID" value="RCX29807.1"/>
    <property type="molecule type" value="Genomic_DNA"/>
</dbReference>
<name>A0A369CAY4_9GAMM</name>
<dbReference type="PANTHER" id="PTHR21192:SF2">
    <property type="entry name" value="NADH DEHYDROGENASE [UBIQUINONE] 1 ALPHA SUBCOMPLEX ASSEMBLY FACTOR 3"/>
    <property type="match status" value="1"/>
</dbReference>
<dbReference type="PANTHER" id="PTHR21192">
    <property type="entry name" value="NUCLEAR PROTEIN E3-3"/>
    <property type="match status" value="1"/>
</dbReference>
<gene>
    <name evidence="1" type="ORF">DFQ59_10639</name>
</gene>
<reference evidence="1 2" key="1">
    <citation type="submission" date="2018-07" db="EMBL/GenBank/DDBJ databases">
        <title>Genomic Encyclopedia of Type Strains, Phase IV (KMG-IV): sequencing the most valuable type-strain genomes for metagenomic binning, comparative biology and taxonomic classification.</title>
        <authorList>
            <person name="Goeker M."/>
        </authorList>
    </citation>
    <scope>NUCLEOTIDE SEQUENCE [LARGE SCALE GENOMIC DNA]</scope>
    <source>
        <strain evidence="1 2">DSM 26407</strain>
    </source>
</reference>
<dbReference type="Gene3D" id="3.40.1230.10">
    <property type="entry name" value="MTH938-like"/>
    <property type="match status" value="1"/>
</dbReference>
<dbReference type="SUPFAM" id="SSF64076">
    <property type="entry name" value="MTH938-like"/>
    <property type="match status" value="1"/>
</dbReference>
<dbReference type="InterPro" id="IPR036748">
    <property type="entry name" value="MTH938-like_sf"/>
</dbReference>
<dbReference type="AlphaFoldDB" id="A0A369CAY4"/>
<organism evidence="1 2">
    <name type="scientific">Thioalbus denitrificans</name>
    <dbReference type="NCBI Taxonomy" id="547122"/>
    <lineage>
        <taxon>Bacteria</taxon>
        <taxon>Pseudomonadati</taxon>
        <taxon>Pseudomonadota</taxon>
        <taxon>Gammaproteobacteria</taxon>
        <taxon>Chromatiales</taxon>
        <taxon>Ectothiorhodospiraceae</taxon>
        <taxon>Thioalbus</taxon>
    </lineage>
</organism>
<dbReference type="InterPro" id="IPR007523">
    <property type="entry name" value="NDUFAF3/AAMDC"/>
</dbReference>
<dbReference type="CDD" id="cd05560">
    <property type="entry name" value="Xcc1710_like"/>
    <property type="match status" value="1"/>
</dbReference>
<sequence length="123" mass="13011">MKLTQHIETEGNVIRAYADGEARINESVYRESLIVTPDRLITGWPADEGAPLAAEHLAPLLELGVDIVVIGTGRRLRFPAPEVLALLGSHGIGAEVMDTAAACRTFAVLASEGRRVAAALVLG</sequence>